<dbReference type="CDD" id="cd00771">
    <property type="entry name" value="ThrRS_core"/>
    <property type="match status" value="1"/>
</dbReference>
<dbReference type="InterPro" id="IPR002320">
    <property type="entry name" value="Thr-tRNA-ligase_IIa"/>
</dbReference>
<dbReference type="InterPro" id="IPR036621">
    <property type="entry name" value="Anticodon-bd_dom_sf"/>
</dbReference>
<dbReference type="Gene3D" id="3.30.980.10">
    <property type="entry name" value="Threonyl-trna Synthetase, Chain A, domain 2"/>
    <property type="match status" value="1"/>
</dbReference>
<dbReference type="PROSITE" id="PS50862">
    <property type="entry name" value="AA_TRNA_LIGASE_II"/>
    <property type="match status" value="1"/>
</dbReference>
<keyword evidence="9 12" id="KW-0648">Protein biosynthesis</keyword>
<comment type="subcellular location">
    <subcellularLocation>
        <location evidence="12">Cytoplasm</location>
    </subcellularLocation>
</comment>
<organism evidence="15 16">
    <name type="scientific">Terrybacteria sp. (strain RIFCSPHIGHO2_01_FULL_58_15)</name>
    <dbReference type="NCBI Taxonomy" id="1802363"/>
    <lineage>
        <taxon>Bacteria</taxon>
        <taxon>Candidatus Terryibacteriota</taxon>
    </lineage>
</organism>
<protein>
    <recommendedName>
        <fullName evidence="12">Threonine--tRNA ligase</fullName>
        <ecNumber evidence="12">6.1.1.3</ecNumber>
    </recommendedName>
    <alternativeName>
        <fullName evidence="12">Threonyl-tRNA synthetase</fullName>
        <shortName evidence="12">ThrRS</shortName>
    </alternativeName>
</protein>
<dbReference type="InterPro" id="IPR033728">
    <property type="entry name" value="ThrRS_core"/>
</dbReference>
<dbReference type="NCBIfam" id="TIGR00418">
    <property type="entry name" value="thrS"/>
    <property type="match status" value="1"/>
</dbReference>
<dbReference type="FunFam" id="3.30.930.10:FF:000002">
    <property type="entry name" value="Threonine--tRNA ligase"/>
    <property type="match status" value="1"/>
</dbReference>
<dbReference type="Gene3D" id="3.30.54.20">
    <property type="match status" value="1"/>
</dbReference>
<dbReference type="HAMAP" id="MF_00184">
    <property type="entry name" value="Thr_tRNA_synth"/>
    <property type="match status" value="1"/>
</dbReference>
<evidence type="ECO:0000256" key="2">
    <source>
        <dbReference type="ARBA" id="ARBA00022555"/>
    </source>
</evidence>
<dbReference type="GO" id="GO:0006435">
    <property type="term" value="P:threonyl-tRNA aminoacylation"/>
    <property type="evidence" value="ECO:0007669"/>
    <property type="project" value="UniProtKB-UniRule"/>
</dbReference>
<evidence type="ECO:0000313" key="16">
    <source>
        <dbReference type="Proteomes" id="UP000178690"/>
    </source>
</evidence>
<dbReference type="InterPro" id="IPR045864">
    <property type="entry name" value="aa-tRNA-synth_II/BPL/LPL"/>
</dbReference>
<dbReference type="Pfam" id="PF07973">
    <property type="entry name" value="tRNA_SAD"/>
    <property type="match status" value="1"/>
</dbReference>
<dbReference type="InterPro" id="IPR047246">
    <property type="entry name" value="ThrRS_anticodon"/>
</dbReference>
<keyword evidence="7 12" id="KW-0067">ATP-binding</keyword>
<reference evidence="15 16" key="1">
    <citation type="journal article" date="2016" name="Nat. Commun.">
        <title>Thousands of microbial genomes shed light on interconnected biogeochemical processes in an aquifer system.</title>
        <authorList>
            <person name="Anantharaman K."/>
            <person name="Brown C.T."/>
            <person name="Hug L.A."/>
            <person name="Sharon I."/>
            <person name="Castelle C.J."/>
            <person name="Probst A.J."/>
            <person name="Thomas B.C."/>
            <person name="Singh A."/>
            <person name="Wilkins M.J."/>
            <person name="Karaoz U."/>
            <person name="Brodie E.L."/>
            <person name="Williams K.H."/>
            <person name="Hubbard S.S."/>
            <person name="Banfield J.F."/>
        </authorList>
    </citation>
    <scope>NUCLEOTIDE SEQUENCE [LARGE SCALE GENOMIC DNA]</scope>
    <source>
        <strain evidence="16">RIFCSPHIGHO2_01_FULL_58_15</strain>
    </source>
</reference>
<evidence type="ECO:0000313" key="15">
    <source>
        <dbReference type="EMBL" id="OHA48251.1"/>
    </source>
</evidence>
<dbReference type="Pfam" id="PF03129">
    <property type="entry name" value="HGTP_anticodon"/>
    <property type="match status" value="1"/>
</dbReference>
<dbReference type="PANTHER" id="PTHR11451">
    <property type="entry name" value="THREONINE-TRNA LIGASE"/>
    <property type="match status" value="1"/>
</dbReference>
<dbReference type="EC" id="6.1.1.3" evidence="12"/>
<evidence type="ECO:0000256" key="10">
    <source>
        <dbReference type="ARBA" id="ARBA00023146"/>
    </source>
</evidence>
<dbReference type="CDD" id="cd00860">
    <property type="entry name" value="ThrRS_anticodon"/>
    <property type="match status" value="1"/>
</dbReference>
<evidence type="ECO:0000256" key="12">
    <source>
        <dbReference type="HAMAP-Rule" id="MF_00184"/>
    </source>
</evidence>
<accession>A0A1G2PKT4</accession>
<name>A0A1G2PKT4_TERXR</name>
<evidence type="ECO:0000256" key="5">
    <source>
        <dbReference type="ARBA" id="ARBA00022741"/>
    </source>
</evidence>
<evidence type="ECO:0000256" key="11">
    <source>
        <dbReference type="ARBA" id="ARBA00049515"/>
    </source>
</evidence>
<keyword evidence="3 12" id="KW-0436">Ligase</keyword>
<evidence type="ECO:0000256" key="1">
    <source>
        <dbReference type="ARBA" id="ARBA00008226"/>
    </source>
</evidence>
<evidence type="ECO:0000256" key="3">
    <source>
        <dbReference type="ARBA" id="ARBA00022598"/>
    </source>
</evidence>
<evidence type="ECO:0000259" key="14">
    <source>
        <dbReference type="PROSITE" id="PS50862"/>
    </source>
</evidence>
<dbReference type="PANTHER" id="PTHR11451:SF44">
    <property type="entry name" value="THREONINE--TRNA LIGASE, CHLOROPLASTIC_MITOCHONDRIAL 2"/>
    <property type="match status" value="1"/>
</dbReference>
<proteinExistence type="inferred from homology"/>
<dbReference type="SMART" id="SM00863">
    <property type="entry name" value="tRNA_SAD"/>
    <property type="match status" value="1"/>
</dbReference>
<keyword evidence="8 12" id="KW-0694">RNA-binding</keyword>
<feature type="compositionally biased region" description="Polar residues" evidence="13">
    <location>
        <begin position="558"/>
        <end position="569"/>
    </location>
</feature>
<dbReference type="InterPro" id="IPR012947">
    <property type="entry name" value="tRNA_SAD"/>
</dbReference>
<dbReference type="FunFam" id="3.40.50.800:FF:000001">
    <property type="entry name" value="Threonine--tRNA ligase"/>
    <property type="match status" value="1"/>
</dbReference>
<dbReference type="AlphaFoldDB" id="A0A1G2PKT4"/>
<keyword evidence="2 12" id="KW-0820">tRNA-binding</keyword>
<dbReference type="PRINTS" id="PR01047">
    <property type="entry name" value="TRNASYNTHTHR"/>
</dbReference>
<dbReference type="GO" id="GO:0005737">
    <property type="term" value="C:cytoplasm"/>
    <property type="evidence" value="ECO:0007669"/>
    <property type="project" value="UniProtKB-SubCell"/>
</dbReference>
<feature type="binding site" evidence="12">
    <location>
        <position position="279"/>
    </location>
    <ligand>
        <name>Zn(2+)</name>
        <dbReference type="ChEBI" id="CHEBI:29105"/>
        <note>catalytic</note>
    </ligand>
</feature>
<keyword evidence="5 12" id="KW-0547">Nucleotide-binding</keyword>
<comment type="cofactor">
    <cofactor evidence="12">
        <name>Zn(2+)</name>
        <dbReference type="ChEBI" id="CHEBI:29105"/>
    </cofactor>
    <text evidence="12">Binds 1 zinc ion per subunit.</text>
</comment>
<dbReference type="InterPro" id="IPR018163">
    <property type="entry name" value="Thr/Ala-tRNA-synth_IIc_edit"/>
</dbReference>
<dbReference type="SUPFAM" id="SSF55186">
    <property type="entry name" value="ThrRS/AlaRS common domain"/>
    <property type="match status" value="1"/>
</dbReference>
<comment type="caution">
    <text evidence="12">Lacks conserved residue(s) required for the propagation of feature annotation.</text>
</comment>
<comment type="catalytic activity">
    <reaction evidence="11 12">
        <text>tRNA(Thr) + L-threonine + ATP = L-threonyl-tRNA(Thr) + AMP + diphosphate + H(+)</text>
        <dbReference type="Rhea" id="RHEA:24624"/>
        <dbReference type="Rhea" id="RHEA-COMP:9670"/>
        <dbReference type="Rhea" id="RHEA-COMP:9704"/>
        <dbReference type="ChEBI" id="CHEBI:15378"/>
        <dbReference type="ChEBI" id="CHEBI:30616"/>
        <dbReference type="ChEBI" id="CHEBI:33019"/>
        <dbReference type="ChEBI" id="CHEBI:57926"/>
        <dbReference type="ChEBI" id="CHEBI:78442"/>
        <dbReference type="ChEBI" id="CHEBI:78534"/>
        <dbReference type="ChEBI" id="CHEBI:456215"/>
        <dbReference type="EC" id="6.1.1.3"/>
    </reaction>
</comment>
<feature type="binding site" evidence="12">
    <location>
        <position position="459"/>
    </location>
    <ligand>
        <name>Zn(2+)</name>
        <dbReference type="ChEBI" id="CHEBI:29105"/>
        <note>catalytic</note>
    </ligand>
</feature>
<dbReference type="Pfam" id="PF00587">
    <property type="entry name" value="tRNA-synt_2b"/>
    <property type="match status" value="1"/>
</dbReference>
<comment type="caution">
    <text evidence="15">The sequence shown here is derived from an EMBL/GenBank/DDBJ whole genome shotgun (WGS) entry which is preliminary data.</text>
</comment>
<dbReference type="InterPro" id="IPR006195">
    <property type="entry name" value="aa-tRNA-synth_II"/>
</dbReference>
<evidence type="ECO:0000256" key="13">
    <source>
        <dbReference type="SAM" id="MobiDB-lite"/>
    </source>
</evidence>
<dbReference type="STRING" id="1802363.A2682_00205"/>
<sequence length="582" mass="66235">MPRAISVETLRHSTAHLMAAAVKKRFPAARLGIGPVIDDGFYYDFDTKADLSPSSFAAIENEMRAMIAQKLPFRKEWMTTARAIAFFRKRKEPHKMELIGELRRKGIKKVSVYWTGEHFADLCTGPHLRSTGDIPRDAFALTKTAGAYWRGDEKNAQLKRLYGTAWPTKQELDTYLAMLKEAERRDHKRLGPALDLFTFSDLVGSGLPLWTPKGTLIRTLLDDFVWRLREARGYERVEIPHITKKELFEKSGHWEKFGEDLFRVTSREGHLFAIKPMNCPHHTQIYKRKLFSYRELPQRYANTTMAYRDEQSGELAGLSRTRGFTQDDAHVFCRNAQVKEEMLKVWDIVDAFYGAFGFSLRVRLSFHDPKRPKDYLGEKSTWRKAEKEIIALAEARGAKAERAPGEAAFYGPKVDFLAKDSLGREWQVATIQLDVNLPERFDLSCVDEKGKPERIVMIHAAIMGSIERFLAILIEHVAGDFPVWLAPVQVRVLPIAERHHAQAESAIAALKKSGVRAELSPAGETLGKRIREGELNKIPYLAVLGDREESEGTLTIRSRGSNRQETLTPETFAARIREGAPR</sequence>
<keyword evidence="4 12" id="KW-0479">Metal-binding</keyword>
<feature type="domain" description="Aminoacyl-transfer RNA synthetases class-II family profile" evidence="14">
    <location>
        <begin position="212"/>
        <end position="482"/>
    </location>
</feature>
<comment type="similarity">
    <text evidence="1 12">Belongs to the class-II aminoacyl-tRNA synthetase family.</text>
</comment>
<feature type="binding site" evidence="12">
    <location>
        <position position="330"/>
    </location>
    <ligand>
        <name>Zn(2+)</name>
        <dbReference type="ChEBI" id="CHEBI:29105"/>
        <note>catalytic</note>
    </ligand>
</feature>
<evidence type="ECO:0000256" key="6">
    <source>
        <dbReference type="ARBA" id="ARBA00022833"/>
    </source>
</evidence>
<keyword evidence="10 12" id="KW-0030">Aminoacyl-tRNA synthetase</keyword>
<dbReference type="InterPro" id="IPR004154">
    <property type="entry name" value="Anticodon-bd"/>
</dbReference>
<evidence type="ECO:0000256" key="4">
    <source>
        <dbReference type="ARBA" id="ARBA00022723"/>
    </source>
</evidence>
<keyword evidence="12" id="KW-0963">Cytoplasm</keyword>
<dbReference type="InterPro" id="IPR002314">
    <property type="entry name" value="aa-tRNA-synt_IIb"/>
</dbReference>
<dbReference type="GO" id="GO:0004829">
    <property type="term" value="F:threonine-tRNA ligase activity"/>
    <property type="evidence" value="ECO:0007669"/>
    <property type="project" value="UniProtKB-UniRule"/>
</dbReference>
<gene>
    <name evidence="12" type="primary">thrS</name>
    <name evidence="15" type="ORF">A2682_00205</name>
</gene>
<evidence type="ECO:0000256" key="8">
    <source>
        <dbReference type="ARBA" id="ARBA00022884"/>
    </source>
</evidence>
<dbReference type="Proteomes" id="UP000178690">
    <property type="component" value="Unassembled WGS sequence"/>
</dbReference>
<feature type="region of interest" description="Disordered" evidence="13">
    <location>
        <begin position="558"/>
        <end position="582"/>
    </location>
</feature>
<comment type="subunit">
    <text evidence="12">Homodimer.</text>
</comment>
<keyword evidence="6 12" id="KW-0862">Zinc</keyword>
<evidence type="ECO:0000256" key="9">
    <source>
        <dbReference type="ARBA" id="ARBA00022917"/>
    </source>
</evidence>
<dbReference type="Gene3D" id="3.40.50.800">
    <property type="entry name" value="Anticodon-binding domain"/>
    <property type="match status" value="1"/>
</dbReference>
<evidence type="ECO:0000256" key="7">
    <source>
        <dbReference type="ARBA" id="ARBA00022840"/>
    </source>
</evidence>
<dbReference type="GO" id="GO:0046872">
    <property type="term" value="F:metal ion binding"/>
    <property type="evidence" value="ECO:0007669"/>
    <property type="project" value="UniProtKB-KW"/>
</dbReference>
<dbReference type="SUPFAM" id="SSF55681">
    <property type="entry name" value="Class II aaRS and biotin synthetases"/>
    <property type="match status" value="1"/>
</dbReference>
<dbReference type="Gene3D" id="3.30.930.10">
    <property type="entry name" value="Bira Bifunctional Protein, Domain 2"/>
    <property type="match status" value="1"/>
</dbReference>
<dbReference type="GO" id="GO:0005524">
    <property type="term" value="F:ATP binding"/>
    <property type="evidence" value="ECO:0007669"/>
    <property type="project" value="UniProtKB-UniRule"/>
</dbReference>
<dbReference type="SUPFAM" id="SSF52954">
    <property type="entry name" value="Class II aaRS ABD-related"/>
    <property type="match status" value="1"/>
</dbReference>
<dbReference type="GO" id="GO:0000049">
    <property type="term" value="F:tRNA binding"/>
    <property type="evidence" value="ECO:0007669"/>
    <property type="project" value="UniProtKB-KW"/>
</dbReference>
<dbReference type="EMBL" id="MHST01000023">
    <property type="protein sequence ID" value="OHA48251.1"/>
    <property type="molecule type" value="Genomic_DNA"/>
</dbReference>